<organism evidence="3 4">
    <name type="scientific">Stakelama marina</name>
    <dbReference type="NCBI Taxonomy" id="2826939"/>
    <lineage>
        <taxon>Bacteria</taxon>
        <taxon>Pseudomonadati</taxon>
        <taxon>Pseudomonadota</taxon>
        <taxon>Alphaproteobacteria</taxon>
        <taxon>Sphingomonadales</taxon>
        <taxon>Sphingomonadaceae</taxon>
        <taxon>Stakelama</taxon>
    </lineage>
</organism>
<keyword evidence="3" id="KW-0482">Metalloprotease</keyword>
<feature type="transmembrane region" description="Helical" evidence="1">
    <location>
        <begin position="109"/>
        <end position="130"/>
    </location>
</feature>
<gene>
    <name evidence="3" type="ORF">J7S20_14190</name>
</gene>
<dbReference type="GO" id="GO:0004175">
    <property type="term" value="F:endopeptidase activity"/>
    <property type="evidence" value="ECO:0007669"/>
    <property type="project" value="UniProtKB-ARBA"/>
</dbReference>
<evidence type="ECO:0000313" key="4">
    <source>
        <dbReference type="Proteomes" id="UP000676996"/>
    </source>
</evidence>
<feature type="transmembrane region" description="Helical" evidence="1">
    <location>
        <begin position="276"/>
        <end position="296"/>
    </location>
</feature>
<accession>A0A8T4INB1</accession>
<keyword evidence="3" id="KW-0378">Hydrolase</keyword>
<dbReference type="Pfam" id="PF02517">
    <property type="entry name" value="Rce1-like"/>
    <property type="match status" value="1"/>
</dbReference>
<keyword evidence="3" id="KW-0645">Protease</keyword>
<keyword evidence="4" id="KW-1185">Reference proteome</keyword>
<feature type="transmembrane region" description="Helical" evidence="1">
    <location>
        <begin position="68"/>
        <end position="88"/>
    </location>
</feature>
<dbReference type="PANTHER" id="PTHR39430">
    <property type="entry name" value="MEMBRANE-ASSOCIATED PROTEASE-RELATED"/>
    <property type="match status" value="1"/>
</dbReference>
<feature type="transmembrane region" description="Helical" evidence="1">
    <location>
        <begin position="168"/>
        <end position="191"/>
    </location>
</feature>
<proteinExistence type="predicted"/>
<sequence>MARLVALGNAKVLKPGKLRWLRAIGWLIAMGVAVTLVFTIVTALGFGIAAGLLGQPFDPAALREPGGMAAAFGYSLGVVGALLIYALMVHLGEQRKPSELSPRWLVPDLLGGLAIGAGMMAIAVTIMSVAGWATVTPQPVRGIWGAVGLSVESGGLEELLFRLVLFRLLWRAAGVWPALALSALVFGLVHLTNENSSLFAALCIAVEAGVMLATFYILTGRAWMSIGVHAGWNFTQGWIFGAAVSGTGGFAGGPLSTQPVPGVPEWLSGGAFGPEASLAGLIVGCGFGAWLLWLAMKRGVLGGGGSDLG</sequence>
<dbReference type="RefSeq" id="WP_284054900.1">
    <property type="nucleotide sequence ID" value="NZ_JAGRQC010000004.1"/>
</dbReference>
<feature type="transmembrane region" description="Helical" evidence="1">
    <location>
        <begin position="197"/>
        <end position="218"/>
    </location>
</feature>
<feature type="transmembrane region" description="Helical" evidence="1">
    <location>
        <begin position="20"/>
        <end position="48"/>
    </location>
</feature>
<reference evidence="3" key="1">
    <citation type="submission" date="2021-04" db="EMBL/GenBank/DDBJ databases">
        <title>Ouciella asimina sp. nov., isolated from the surface seawater in the hydrothermal field of Okinawa Trough.</title>
        <authorList>
            <person name="Shuang W."/>
        </authorList>
    </citation>
    <scope>NUCLEOTIDE SEQUENCE</scope>
    <source>
        <strain evidence="3">LXI357</strain>
    </source>
</reference>
<keyword evidence="1" id="KW-1133">Transmembrane helix</keyword>
<dbReference type="GO" id="GO:0080120">
    <property type="term" value="P:CAAX-box protein maturation"/>
    <property type="evidence" value="ECO:0007669"/>
    <property type="project" value="UniProtKB-ARBA"/>
</dbReference>
<comment type="caution">
    <text evidence="3">The sequence shown here is derived from an EMBL/GenBank/DDBJ whole genome shotgun (WGS) entry which is preliminary data.</text>
</comment>
<protein>
    <submittedName>
        <fullName evidence="3">CPBP family intramembrane metalloprotease</fullName>
    </submittedName>
</protein>
<dbReference type="Proteomes" id="UP000676996">
    <property type="component" value="Unassembled WGS sequence"/>
</dbReference>
<evidence type="ECO:0000259" key="2">
    <source>
        <dbReference type="Pfam" id="PF02517"/>
    </source>
</evidence>
<dbReference type="PANTHER" id="PTHR39430:SF1">
    <property type="entry name" value="PROTEASE"/>
    <property type="match status" value="1"/>
</dbReference>
<keyword evidence="1" id="KW-0812">Transmembrane</keyword>
<dbReference type="AlphaFoldDB" id="A0A8T4INB1"/>
<dbReference type="InterPro" id="IPR003675">
    <property type="entry name" value="Rce1/LyrA-like_dom"/>
</dbReference>
<name>A0A8T4INB1_9SPHN</name>
<evidence type="ECO:0000313" key="3">
    <source>
        <dbReference type="EMBL" id="MBR0553656.1"/>
    </source>
</evidence>
<dbReference type="GO" id="GO:0008237">
    <property type="term" value="F:metallopeptidase activity"/>
    <property type="evidence" value="ECO:0007669"/>
    <property type="project" value="UniProtKB-KW"/>
</dbReference>
<keyword evidence="1" id="KW-0472">Membrane</keyword>
<feature type="domain" description="CAAX prenyl protease 2/Lysostaphin resistance protein A-like" evidence="2">
    <location>
        <begin position="143"/>
        <end position="234"/>
    </location>
</feature>
<evidence type="ECO:0000256" key="1">
    <source>
        <dbReference type="SAM" id="Phobius"/>
    </source>
</evidence>
<dbReference type="EMBL" id="JAGRQC010000004">
    <property type="protein sequence ID" value="MBR0553656.1"/>
    <property type="molecule type" value="Genomic_DNA"/>
</dbReference>